<dbReference type="InterPro" id="IPR011437">
    <property type="entry name" value="DUF1540"/>
</dbReference>
<evidence type="ECO:0000259" key="1">
    <source>
        <dbReference type="Pfam" id="PF07561"/>
    </source>
</evidence>
<feature type="domain" description="DUF1540" evidence="1">
    <location>
        <begin position="66"/>
        <end position="98"/>
    </location>
</feature>
<evidence type="ECO:0000313" key="2">
    <source>
        <dbReference type="EMBL" id="NME08097.1"/>
    </source>
</evidence>
<sequence>MSNPISCSATSCTYNKVGACYASGIKVDGKSADTTCETTCSTYENKESSSFSNSVQDSTVAQTSSISCAATNCKYNHSGDCNADSIHINMDDASCETFVTK</sequence>
<dbReference type="AlphaFoldDB" id="A0AA44DIG0"/>
<proteinExistence type="predicted"/>
<comment type="caution">
    <text evidence="2">The sequence shown here is derived from an EMBL/GenBank/DDBJ whole genome shotgun (WGS) entry which is preliminary data.</text>
</comment>
<evidence type="ECO:0000313" key="3">
    <source>
        <dbReference type="Proteomes" id="UP000573963"/>
    </source>
</evidence>
<reference evidence="2 3" key="1">
    <citation type="submission" date="2020-04" db="EMBL/GenBank/DDBJ databases">
        <authorList>
            <person name="Hitch T.C.A."/>
            <person name="Wylensek D."/>
            <person name="Clavel T."/>
        </authorList>
    </citation>
    <scope>NUCLEOTIDE SEQUENCE [LARGE SCALE GENOMIC DNA]</scope>
    <source>
        <strain evidence="2 3">Med78_4-601-WT-2</strain>
    </source>
</reference>
<dbReference type="EMBL" id="JABAFD010000001">
    <property type="protein sequence ID" value="NME08097.1"/>
    <property type="molecule type" value="Genomic_DNA"/>
</dbReference>
<name>A0AA44DIG0_PARBF</name>
<feature type="domain" description="DUF1540" evidence="1">
    <location>
        <begin position="5"/>
        <end position="43"/>
    </location>
</feature>
<protein>
    <submittedName>
        <fullName evidence="2">DUF1540 domain-containing protein</fullName>
    </submittedName>
</protein>
<dbReference type="Pfam" id="PF07561">
    <property type="entry name" value="DUF1540"/>
    <property type="match status" value="2"/>
</dbReference>
<dbReference type="Proteomes" id="UP000573963">
    <property type="component" value="Unassembled WGS sequence"/>
</dbReference>
<gene>
    <name evidence="2" type="ORF">HF875_01125</name>
</gene>
<dbReference type="RefSeq" id="WP_150843251.1">
    <property type="nucleotide sequence ID" value="NZ_JABAFD010000001.1"/>
</dbReference>
<accession>A0AA44DIG0</accession>
<organism evidence="2 3">
    <name type="scientific">Paraclostridium bifermentans</name>
    <name type="common">Clostridium bifermentans</name>
    <dbReference type="NCBI Taxonomy" id="1490"/>
    <lineage>
        <taxon>Bacteria</taxon>
        <taxon>Bacillati</taxon>
        <taxon>Bacillota</taxon>
        <taxon>Clostridia</taxon>
        <taxon>Peptostreptococcales</taxon>
        <taxon>Peptostreptococcaceae</taxon>
        <taxon>Paraclostridium</taxon>
    </lineage>
</organism>